<comment type="caution">
    <text evidence="1">The sequence shown here is derived from an EMBL/GenBank/DDBJ whole genome shotgun (WGS) entry which is preliminary data.</text>
</comment>
<evidence type="ECO:0000313" key="1">
    <source>
        <dbReference type="EMBL" id="KAJ0177385.1"/>
    </source>
</evidence>
<name>A0ACC1D0N5_9NEOP</name>
<organism evidence="1 2">
    <name type="scientific">Dendrolimus kikuchii</name>
    <dbReference type="NCBI Taxonomy" id="765133"/>
    <lineage>
        <taxon>Eukaryota</taxon>
        <taxon>Metazoa</taxon>
        <taxon>Ecdysozoa</taxon>
        <taxon>Arthropoda</taxon>
        <taxon>Hexapoda</taxon>
        <taxon>Insecta</taxon>
        <taxon>Pterygota</taxon>
        <taxon>Neoptera</taxon>
        <taxon>Endopterygota</taxon>
        <taxon>Lepidoptera</taxon>
        <taxon>Glossata</taxon>
        <taxon>Ditrysia</taxon>
        <taxon>Bombycoidea</taxon>
        <taxon>Lasiocampidae</taxon>
        <taxon>Dendrolimus</taxon>
    </lineage>
</organism>
<proteinExistence type="predicted"/>
<dbReference type="EMBL" id="CM034398">
    <property type="protein sequence ID" value="KAJ0177385.1"/>
    <property type="molecule type" value="Genomic_DNA"/>
</dbReference>
<keyword evidence="2" id="KW-1185">Reference proteome</keyword>
<evidence type="ECO:0000313" key="2">
    <source>
        <dbReference type="Proteomes" id="UP000824533"/>
    </source>
</evidence>
<sequence>MPSTRSRIEKNAAQASKKSATEIATSSGVMTGPKTETGLVKATTVKATTVKATTVKATTVKATTQHPLSVLGTQTQPSLGSQDVSCKIERTQKCSRSPSRHSTTSQKQFAELEAKENLATLRIKLLEAAIEKEQARLSRIRLELTDMGDVIEESELPSRRIDMWFERLPKAQEPHLTPQPPASLAHASKQEQMDECPPARSNVMDMTSLAEALAEAVRSSTRQAQQYIQELPTFNGQSSEWLSFQGAFRESEGSFTCMENVARLRKSLKGAALEAVSALLISQTGPEEIMKALERRFGRPDALVLGEMEKIRTLPRVTDSPRDLCVFANKMANVVATIEVLNKPQYLHSPEMLRLIVEKLSPILKNKWYDYASTKLEGIPELKKLAIFLNEEADKCAAYAPIECQSETTLSQRRTEHVHIVNNGSERDRNSYACPACKQNHRLINCRKFINADVNARWDIAKKNKICFQCLQSKHRRSSCRAPPCGVEGCKLRHHRLLHHQRISDVTTQVSPSAVSVTSEPAGEVLASAINSATSDRRNQRRAYLKVAPVAITGPRGSCHTYALLDEGSTVTIIDAQLAEQLGLKGPRDPMKMQGVNGEESSHDYSMRVTTKIRGSHETEEHTLRDARTIKNMSFFSQTVQRSDGKGTLGASRLRGSGGVRPGSSTLEEAPPVRFDLGSTAAGD</sequence>
<protein>
    <submittedName>
        <fullName evidence="1">Uncharacterized protein</fullName>
    </submittedName>
</protein>
<gene>
    <name evidence="1" type="ORF">K1T71_007394</name>
</gene>
<reference evidence="1 2" key="1">
    <citation type="journal article" date="2021" name="Front. Genet.">
        <title>Chromosome-Level Genome Assembly Reveals Significant Gene Expansion in the Toll and IMD Signaling Pathways of Dendrolimus kikuchii.</title>
        <authorList>
            <person name="Zhou J."/>
            <person name="Wu P."/>
            <person name="Xiong Z."/>
            <person name="Liu N."/>
            <person name="Zhao N."/>
            <person name="Ji M."/>
            <person name="Qiu Y."/>
            <person name="Yang B."/>
        </authorList>
    </citation>
    <scope>NUCLEOTIDE SEQUENCE [LARGE SCALE GENOMIC DNA]</scope>
    <source>
        <strain evidence="1">Ann1</strain>
    </source>
</reference>
<accession>A0ACC1D0N5</accession>
<dbReference type="Proteomes" id="UP000824533">
    <property type="component" value="Linkage Group LG12"/>
</dbReference>